<keyword evidence="2" id="KW-0808">Transferase</keyword>
<reference evidence="2 3" key="1">
    <citation type="submission" date="2024-08" db="EMBL/GenBank/DDBJ databases">
        <title>Two novel Cytobacillus novel species.</title>
        <authorList>
            <person name="Liu G."/>
        </authorList>
    </citation>
    <scope>NUCLEOTIDE SEQUENCE [LARGE SCALE GENOMIC DNA]</scope>
    <source>
        <strain evidence="2 3">FJAT-54145</strain>
    </source>
</reference>
<protein>
    <submittedName>
        <fullName evidence="2">ATP-binding protein</fullName>
        <ecNumber evidence="2">2.7.13.3</ecNumber>
    </submittedName>
</protein>
<feature type="domain" description="Histidine kinase/HSP90-like ATPase" evidence="1">
    <location>
        <begin position="28"/>
        <end position="130"/>
    </location>
</feature>
<keyword evidence="2" id="KW-0067">ATP-binding</keyword>
<accession>A0ABW6KFS3</accession>
<dbReference type="InterPro" id="IPR036890">
    <property type="entry name" value="HATPase_C_sf"/>
</dbReference>
<dbReference type="CDD" id="cd16936">
    <property type="entry name" value="HATPase_RsbW-like"/>
    <property type="match status" value="1"/>
</dbReference>
<sequence length="140" mass="16333">MKIFEITMLEQTNLSSCVNAVLEKIDYISDYSCSETFVYNIKLALWEVFTNFICHGNECSRCNIQVRIDETETEIALTITSIGNQFDWEKYKGMDCPDNDQVGGRGLYILQHICDHLSYENMGQVIKMRFDKERKYTNVN</sequence>
<dbReference type="RefSeq" id="WP_389363180.1">
    <property type="nucleotide sequence ID" value="NZ_JBIACK010000012.1"/>
</dbReference>
<gene>
    <name evidence="2" type="ORF">ACFYKX_20615</name>
</gene>
<dbReference type="Proteomes" id="UP001601059">
    <property type="component" value="Unassembled WGS sequence"/>
</dbReference>
<name>A0ABW6KFS3_9BACI</name>
<dbReference type="GO" id="GO:0004673">
    <property type="term" value="F:protein histidine kinase activity"/>
    <property type="evidence" value="ECO:0007669"/>
    <property type="project" value="UniProtKB-EC"/>
</dbReference>
<keyword evidence="3" id="KW-1185">Reference proteome</keyword>
<organism evidence="2 3">
    <name type="scientific">Cytobacillus spartinae</name>
    <dbReference type="NCBI Taxonomy" id="3299023"/>
    <lineage>
        <taxon>Bacteria</taxon>
        <taxon>Bacillati</taxon>
        <taxon>Bacillota</taxon>
        <taxon>Bacilli</taxon>
        <taxon>Bacillales</taxon>
        <taxon>Bacillaceae</taxon>
        <taxon>Cytobacillus</taxon>
    </lineage>
</organism>
<dbReference type="EMBL" id="JBIACK010000012">
    <property type="protein sequence ID" value="MFE8703016.1"/>
    <property type="molecule type" value="Genomic_DNA"/>
</dbReference>
<evidence type="ECO:0000259" key="1">
    <source>
        <dbReference type="Pfam" id="PF13581"/>
    </source>
</evidence>
<keyword evidence="2" id="KW-0547">Nucleotide-binding</keyword>
<dbReference type="InterPro" id="IPR003594">
    <property type="entry name" value="HATPase_dom"/>
</dbReference>
<proteinExistence type="predicted"/>
<dbReference type="Pfam" id="PF13581">
    <property type="entry name" value="HATPase_c_2"/>
    <property type="match status" value="1"/>
</dbReference>
<comment type="caution">
    <text evidence="2">The sequence shown here is derived from an EMBL/GenBank/DDBJ whole genome shotgun (WGS) entry which is preliminary data.</text>
</comment>
<evidence type="ECO:0000313" key="2">
    <source>
        <dbReference type="EMBL" id="MFE8703016.1"/>
    </source>
</evidence>
<dbReference type="Gene3D" id="3.30.565.10">
    <property type="entry name" value="Histidine kinase-like ATPase, C-terminal domain"/>
    <property type="match status" value="1"/>
</dbReference>
<evidence type="ECO:0000313" key="3">
    <source>
        <dbReference type="Proteomes" id="UP001601059"/>
    </source>
</evidence>
<dbReference type="EC" id="2.7.13.3" evidence="2"/>
<dbReference type="GO" id="GO:0005524">
    <property type="term" value="F:ATP binding"/>
    <property type="evidence" value="ECO:0007669"/>
    <property type="project" value="UniProtKB-KW"/>
</dbReference>